<dbReference type="SUPFAM" id="SSF48208">
    <property type="entry name" value="Six-hairpin glycosidases"/>
    <property type="match status" value="1"/>
</dbReference>
<dbReference type="HOGENOM" id="CLU_771237_0_0_11"/>
<dbReference type="OrthoDB" id="7540161at2"/>
<gene>
    <name evidence="1" type="ordered locus">Intca_3046</name>
</gene>
<dbReference type="AlphaFoldDB" id="E6SBZ4"/>
<dbReference type="STRING" id="710696.Intca_3046"/>
<evidence type="ECO:0000313" key="2">
    <source>
        <dbReference type="Proteomes" id="UP000008914"/>
    </source>
</evidence>
<sequence>MTRPAGSGLSFSHLGRLSDATGLFEHAERTEPRLEHGYCVDDVARGLVVTAREPAPEEATAALAMTYQRFLAGAQDLDGGMRNRLGANLVWQDDAGVEDCWGRALWGLGTAAARSCSPRLAAEALALFEVSAARRSPWTRAMAFAALGAAEVLTIHLAHPAARSLLADAAAMIDPVESAATSAPPEWPWPEERLRYANAVLPETLLAAGDLLGEPRWVARGLALLEWLLATETAGGHLSVTPVGGWARGEPRPAFDQQPIEVAALADACARAHDLTGHPQWADATLQCAAWFEGANDVGIAMVDPVSGGGFDGLEADGRNENQGAESTLAMLSTFQRASRLRVGDVAGRVLVPMP</sequence>
<keyword evidence="2" id="KW-1185">Reference proteome</keyword>
<evidence type="ECO:0000313" key="1">
    <source>
        <dbReference type="EMBL" id="ADU49534.1"/>
    </source>
</evidence>
<dbReference type="Proteomes" id="UP000008914">
    <property type="component" value="Chromosome"/>
</dbReference>
<dbReference type="GO" id="GO:0005975">
    <property type="term" value="P:carbohydrate metabolic process"/>
    <property type="evidence" value="ECO:0007669"/>
    <property type="project" value="InterPro"/>
</dbReference>
<organism evidence="1 2">
    <name type="scientific">Intrasporangium calvum (strain ATCC 23552 / DSM 43043 / JCM 3097 / NBRC 12989 / NCIMB 10167 / NRRL B-3866 / 7 KIP)</name>
    <dbReference type="NCBI Taxonomy" id="710696"/>
    <lineage>
        <taxon>Bacteria</taxon>
        <taxon>Bacillati</taxon>
        <taxon>Actinomycetota</taxon>
        <taxon>Actinomycetes</taxon>
        <taxon>Micrococcales</taxon>
        <taxon>Intrasporangiaceae</taxon>
        <taxon>Intrasporangium</taxon>
    </lineage>
</organism>
<accession>E6SBZ4</accession>
<proteinExistence type="predicted"/>
<dbReference type="KEGG" id="ica:Intca_3046"/>
<name>E6SBZ4_INTC7</name>
<dbReference type="RefSeq" id="WP_013493846.1">
    <property type="nucleotide sequence ID" value="NC_014830.1"/>
</dbReference>
<protein>
    <submittedName>
        <fullName evidence="1">Glycosyltransferase</fullName>
    </submittedName>
</protein>
<dbReference type="EMBL" id="CP002343">
    <property type="protein sequence ID" value="ADU49534.1"/>
    <property type="molecule type" value="Genomic_DNA"/>
</dbReference>
<dbReference type="eggNOG" id="COG1105">
    <property type="taxonomic scope" value="Bacteria"/>
</dbReference>
<dbReference type="InterPro" id="IPR008928">
    <property type="entry name" value="6-hairpin_glycosidase_sf"/>
</dbReference>
<reference evidence="1 2" key="1">
    <citation type="journal article" date="2010" name="Stand. Genomic Sci.">
        <title>Complete genome sequence of Intrasporangium calvum type strain (7 KIP).</title>
        <authorList>
            <person name="Del Rio T.G."/>
            <person name="Chertkov O."/>
            <person name="Yasawong M."/>
            <person name="Lucas S."/>
            <person name="Deshpande S."/>
            <person name="Cheng J.F."/>
            <person name="Detter C."/>
            <person name="Tapia R."/>
            <person name="Han C."/>
            <person name="Goodwin L."/>
            <person name="Pitluck S."/>
            <person name="Liolios K."/>
            <person name="Ivanova N."/>
            <person name="Mavromatis K."/>
            <person name="Pati A."/>
            <person name="Chen A."/>
            <person name="Palaniappan K."/>
            <person name="Land M."/>
            <person name="Hauser L."/>
            <person name="Chang Y.J."/>
            <person name="Jeffries C.D."/>
            <person name="Rohde M."/>
            <person name="Pukall R."/>
            <person name="Sikorski J."/>
            <person name="Goker M."/>
            <person name="Woyke T."/>
            <person name="Bristow J."/>
            <person name="Eisen J.A."/>
            <person name="Markowitz V."/>
            <person name="Hugenholtz P."/>
            <person name="Kyrpides N.C."/>
            <person name="Klenk H.P."/>
            <person name="Lapidus A."/>
        </authorList>
    </citation>
    <scope>NUCLEOTIDE SEQUENCE [LARGE SCALE GENOMIC DNA]</scope>
    <source>
        <strain evidence="2">ATCC 23552 / DSM 43043 / JCM 3097 / NBRC 12989 / 7 KIP</strain>
    </source>
</reference>